<dbReference type="Proteomes" id="UP000758155">
    <property type="component" value="Unassembled WGS sequence"/>
</dbReference>
<dbReference type="EMBL" id="SWKV01000075">
    <property type="protein sequence ID" value="KAF3033810.1"/>
    <property type="molecule type" value="Genomic_DNA"/>
</dbReference>
<dbReference type="AlphaFoldDB" id="A0A9P4WJA9"/>
<dbReference type="InterPro" id="IPR022698">
    <property type="entry name" value="OrsD"/>
</dbReference>
<dbReference type="GO" id="GO:0000981">
    <property type="term" value="F:DNA-binding transcription factor activity, RNA polymerase II-specific"/>
    <property type="evidence" value="ECO:0007669"/>
    <property type="project" value="TreeGrafter"/>
</dbReference>
<dbReference type="InterPro" id="IPR052400">
    <property type="entry name" value="Zn2-C6_fungal_TF"/>
</dbReference>
<name>A0A9P4WJA9_9PLEO</name>
<dbReference type="PANTHER" id="PTHR47657:SF3">
    <property type="entry name" value="ORSELLINIC ACID_F9775 BIOSYNTHESIS CLUSTER PROTEIN D-RELATED"/>
    <property type="match status" value="1"/>
</dbReference>
<dbReference type="OrthoDB" id="416217at2759"/>
<protein>
    <recommendedName>
        <fullName evidence="3">C2H2-type domain-containing protein</fullName>
    </recommendedName>
</protein>
<sequence>MPPVRLGPNDLLEYDVTHSVIVCRECQYAIQKSALQSHLLRHKIFRHERHSLLSLISQLEILEPEDVPLPPPTSKPIAALPVISGFRCGVGPCESLCASSKRMRRHQLECHDLTESEADGADFMVRPVSLQTFFRGTKIRYFEVAGPATRVSKSQPTSVEAVNIGKVEQSPQMFEASATSLAAVRGIDLHQMGYLHHFLLDTSLTLPVVDPENSLYWHHEFVAQALQQEWLMAGLLALAASHKATLAHATSIATAHHERSLSLFKDYQEGLEVHLASQARTSVWPVDGSPEIVTSPHLTMVRGKPTPRHVVLKQLASVISCAHALFPFGNIRLSTLEALITSIRGLGAEDVVSKIRKDDAFGRAAELMEMEHSDRDPVLAKLLAHISSLPSRMADPLGRPQGPEGVRHLIVALSSIATLIDSCLAGFESETDEGTLSAMATWLAEASDDFNDMMAHNNPAALIVLAHWAGSLVKRVEENGCWFLKGASEFILTGVRARLLEEPAILELVDGL</sequence>
<comment type="caution">
    <text evidence="1">The sequence shown here is derived from an EMBL/GenBank/DDBJ whole genome shotgun (WGS) entry which is preliminary data.</text>
</comment>
<keyword evidence="2" id="KW-1185">Reference proteome</keyword>
<dbReference type="Pfam" id="PF12013">
    <property type="entry name" value="OrsD"/>
    <property type="match status" value="1"/>
</dbReference>
<gene>
    <name evidence="1" type="ORF">E8E12_003059</name>
</gene>
<dbReference type="PANTHER" id="PTHR47657">
    <property type="entry name" value="STEROL REGULATORY ELEMENT-BINDING PROTEIN ECM22"/>
    <property type="match status" value="1"/>
</dbReference>
<proteinExistence type="predicted"/>
<evidence type="ECO:0000313" key="2">
    <source>
        <dbReference type="Proteomes" id="UP000758155"/>
    </source>
</evidence>
<accession>A0A9P4WJA9</accession>
<evidence type="ECO:0008006" key="3">
    <source>
        <dbReference type="Google" id="ProtNLM"/>
    </source>
</evidence>
<evidence type="ECO:0000313" key="1">
    <source>
        <dbReference type="EMBL" id="KAF3033810.1"/>
    </source>
</evidence>
<reference evidence="1" key="1">
    <citation type="submission" date="2019-04" db="EMBL/GenBank/DDBJ databases">
        <title>Sequencing of skin fungus with MAO and IRED activity.</title>
        <authorList>
            <person name="Marsaioli A.J."/>
            <person name="Bonatto J.M.C."/>
            <person name="Reis Junior O."/>
        </authorList>
    </citation>
    <scope>NUCLEOTIDE SEQUENCE</scope>
    <source>
        <strain evidence="1">28M1</strain>
    </source>
</reference>
<organism evidence="1 2">
    <name type="scientific">Didymella heteroderae</name>
    <dbReference type="NCBI Taxonomy" id="1769908"/>
    <lineage>
        <taxon>Eukaryota</taxon>
        <taxon>Fungi</taxon>
        <taxon>Dikarya</taxon>
        <taxon>Ascomycota</taxon>
        <taxon>Pezizomycotina</taxon>
        <taxon>Dothideomycetes</taxon>
        <taxon>Pleosporomycetidae</taxon>
        <taxon>Pleosporales</taxon>
        <taxon>Pleosporineae</taxon>
        <taxon>Didymellaceae</taxon>
        <taxon>Didymella</taxon>
    </lineage>
</organism>